<evidence type="ECO:0000256" key="6">
    <source>
        <dbReference type="ARBA" id="ARBA00022918"/>
    </source>
</evidence>
<dbReference type="GO" id="GO:0004519">
    <property type="term" value="F:endonuclease activity"/>
    <property type="evidence" value="ECO:0007669"/>
    <property type="project" value="UniProtKB-KW"/>
</dbReference>
<keyword evidence="9" id="KW-1185">Reference proteome</keyword>
<name>A0A151UB82_CAJCA</name>
<evidence type="ECO:0000256" key="4">
    <source>
        <dbReference type="ARBA" id="ARBA00022759"/>
    </source>
</evidence>
<reference evidence="8 9" key="1">
    <citation type="journal article" date="2012" name="Nat. Biotechnol.">
        <title>Draft genome sequence of pigeonpea (Cajanus cajan), an orphan legume crop of resource-poor farmers.</title>
        <authorList>
            <person name="Varshney R.K."/>
            <person name="Chen W."/>
            <person name="Li Y."/>
            <person name="Bharti A.K."/>
            <person name="Saxena R.K."/>
            <person name="Schlueter J.A."/>
            <person name="Donoghue M.T."/>
            <person name="Azam S."/>
            <person name="Fan G."/>
            <person name="Whaley A.M."/>
            <person name="Farmer A.D."/>
            <person name="Sheridan J."/>
            <person name="Iwata A."/>
            <person name="Tuteja R."/>
            <person name="Penmetsa R.V."/>
            <person name="Wu W."/>
            <person name="Upadhyaya H.D."/>
            <person name="Yang S.P."/>
            <person name="Shah T."/>
            <person name="Saxena K.B."/>
            <person name="Michael T."/>
            <person name="McCombie W.R."/>
            <person name="Yang B."/>
            <person name="Zhang G."/>
            <person name="Yang H."/>
            <person name="Wang J."/>
            <person name="Spillane C."/>
            <person name="Cook D.R."/>
            <person name="May G.D."/>
            <person name="Xu X."/>
            <person name="Jackson S.A."/>
        </authorList>
    </citation>
    <scope>NUCLEOTIDE SEQUENCE [LARGE SCALE GENOMIC DNA]</scope>
    <source>
        <strain evidence="9">cv. Asha</strain>
    </source>
</reference>
<evidence type="ECO:0000313" key="9">
    <source>
        <dbReference type="Proteomes" id="UP000075243"/>
    </source>
</evidence>
<dbReference type="PANTHER" id="PTHR34072">
    <property type="entry name" value="ENZYMATIC POLYPROTEIN-RELATED"/>
    <property type="match status" value="1"/>
</dbReference>
<evidence type="ECO:0000313" key="8">
    <source>
        <dbReference type="EMBL" id="KYP76580.1"/>
    </source>
</evidence>
<dbReference type="CDD" id="cd09274">
    <property type="entry name" value="RNase_HI_RT_Ty3"/>
    <property type="match status" value="1"/>
</dbReference>
<evidence type="ECO:0000256" key="5">
    <source>
        <dbReference type="ARBA" id="ARBA00022801"/>
    </source>
</evidence>
<dbReference type="GO" id="GO:0016787">
    <property type="term" value="F:hydrolase activity"/>
    <property type="evidence" value="ECO:0007669"/>
    <property type="project" value="UniProtKB-KW"/>
</dbReference>
<keyword evidence="5" id="KW-0378">Hydrolase</keyword>
<dbReference type="PANTHER" id="PTHR34072:SF50">
    <property type="entry name" value="NUCLEOTIDYLTRANSFERASE, RIBONUCLEASE H"/>
    <property type="match status" value="1"/>
</dbReference>
<organism evidence="8 9">
    <name type="scientific">Cajanus cajan</name>
    <name type="common">Pigeon pea</name>
    <name type="synonym">Cajanus indicus</name>
    <dbReference type="NCBI Taxonomy" id="3821"/>
    <lineage>
        <taxon>Eukaryota</taxon>
        <taxon>Viridiplantae</taxon>
        <taxon>Streptophyta</taxon>
        <taxon>Embryophyta</taxon>
        <taxon>Tracheophyta</taxon>
        <taxon>Spermatophyta</taxon>
        <taxon>Magnoliopsida</taxon>
        <taxon>eudicotyledons</taxon>
        <taxon>Gunneridae</taxon>
        <taxon>Pentapetalae</taxon>
        <taxon>rosids</taxon>
        <taxon>fabids</taxon>
        <taxon>Fabales</taxon>
        <taxon>Fabaceae</taxon>
        <taxon>Papilionoideae</taxon>
        <taxon>50 kb inversion clade</taxon>
        <taxon>NPAAA clade</taxon>
        <taxon>indigoferoid/millettioid clade</taxon>
        <taxon>Phaseoleae</taxon>
        <taxon>Cajanus</taxon>
    </lineage>
</organism>
<keyword evidence="4" id="KW-0255">Endonuclease</keyword>
<keyword evidence="6" id="KW-0695">RNA-directed DNA polymerase</keyword>
<feature type="domain" description="Reverse transcriptase RNase H-like" evidence="7">
    <location>
        <begin position="3"/>
        <end position="62"/>
    </location>
</feature>
<dbReference type="AlphaFoldDB" id="A0A151UB82"/>
<evidence type="ECO:0000259" key="7">
    <source>
        <dbReference type="Pfam" id="PF17917"/>
    </source>
</evidence>
<gene>
    <name evidence="8" type="ORF">KK1_020828</name>
</gene>
<dbReference type="Gramene" id="C.cajan_20227.t">
    <property type="protein sequence ID" value="C.cajan_20227.t.cds1"/>
    <property type="gene ID" value="C.cajan_20227"/>
</dbReference>
<dbReference type="InterPro" id="IPR041373">
    <property type="entry name" value="RT_RNaseH"/>
</dbReference>
<proteinExistence type="predicted"/>
<protein>
    <submittedName>
        <fullName evidence="8">Retrovirus-related Pol polyprotein from transposon 17.6</fullName>
    </submittedName>
</protein>
<evidence type="ECO:0000256" key="1">
    <source>
        <dbReference type="ARBA" id="ARBA00022679"/>
    </source>
</evidence>
<accession>A0A151UB82</accession>
<evidence type="ECO:0000256" key="2">
    <source>
        <dbReference type="ARBA" id="ARBA00022695"/>
    </source>
</evidence>
<dbReference type="EMBL" id="CM003603">
    <property type="protein sequence ID" value="KYP76580.1"/>
    <property type="molecule type" value="Genomic_DNA"/>
</dbReference>
<dbReference type="GO" id="GO:0003964">
    <property type="term" value="F:RNA-directed DNA polymerase activity"/>
    <property type="evidence" value="ECO:0007669"/>
    <property type="project" value="UniProtKB-KW"/>
</dbReference>
<evidence type="ECO:0000256" key="3">
    <source>
        <dbReference type="ARBA" id="ARBA00022722"/>
    </source>
</evidence>
<sequence>MKNESVYVREMYAIIEAVKKWRQYLLGRKFKIITDQQSLQHLLTQDLHTPEQQKWLSKLLGFDFEVLYRPGKHNLAADALSRPPLMSDSSLLFAISLKLLSKNSFS</sequence>
<dbReference type="InterPro" id="IPR043502">
    <property type="entry name" value="DNA/RNA_pol_sf"/>
</dbReference>
<keyword evidence="2" id="KW-0548">Nucleotidyltransferase</keyword>
<keyword evidence="3" id="KW-0540">Nuclease</keyword>
<keyword evidence="1" id="KW-0808">Transferase</keyword>
<dbReference type="SUPFAM" id="SSF56672">
    <property type="entry name" value="DNA/RNA polymerases"/>
    <property type="match status" value="1"/>
</dbReference>
<dbReference type="Pfam" id="PF17917">
    <property type="entry name" value="RT_RNaseH"/>
    <property type="match status" value="1"/>
</dbReference>
<dbReference type="Proteomes" id="UP000075243">
    <property type="component" value="Chromosome 1"/>
</dbReference>